<protein>
    <submittedName>
        <fullName evidence="7">Membrane bound hydrogenase, MbhG subunit</fullName>
    </submittedName>
</protein>
<dbReference type="RefSeq" id="WP_042681623.1">
    <property type="nucleotide sequence ID" value="NZ_CP006965.1"/>
</dbReference>
<dbReference type="STRING" id="582419.TES1_1458"/>
<dbReference type="KEGG" id="ths:TES1_1458"/>
<keyword evidence="4 6" id="KW-1133">Transmembrane helix</keyword>
<dbReference type="AlphaFoldDB" id="W0I417"/>
<keyword evidence="3 6" id="KW-0812">Transmembrane</keyword>
<dbReference type="GeneID" id="24905890"/>
<evidence type="ECO:0000256" key="6">
    <source>
        <dbReference type="SAM" id="Phobius"/>
    </source>
</evidence>
<evidence type="ECO:0000256" key="2">
    <source>
        <dbReference type="ARBA" id="ARBA00022475"/>
    </source>
</evidence>
<feature type="transmembrane region" description="Helical" evidence="6">
    <location>
        <begin position="83"/>
        <end position="107"/>
    </location>
</feature>
<evidence type="ECO:0000256" key="1">
    <source>
        <dbReference type="ARBA" id="ARBA00004651"/>
    </source>
</evidence>
<dbReference type="InterPro" id="IPR050601">
    <property type="entry name" value="CPA3_antiporter_subunitC"/>
</dbReference>
<feature type="transmembrane region" description="Helical" evidence="6">
    <location>
        <begin position="6"/>
        <end position="27"/>
    </location>
</feature>
<dbReference type="Proteomes" id="UP000019027">
    <property type="component" value="Chromosome"/>
</dbReference>
<reference evidence="7 8" key="1">
    <citation type="journal article" date="2014" name="Int. J. Syst. Evol. Microbiol.">
        <title>Thermococcus paralvinellae sp. nov. and Thermococcus cleftensis sp. nov. of hyperthermophilic heterotrophs from deep-sea hydrothermal vents.</title>
        <authorList>
            <person name="Hensley S.A."/>
            <person name="Jung J.H."/>
            <person name="Park C.S."/>
            <person name="Holden J.F."/>
        </authorList>
    </citation>
    <scope>NUCLEOTIDE SEQUENCE [LARGE SCALE GENOMIC DNA]</scope>
    <source>
        <strain evidence="7 8">ES1</strain>
    </source>
</reference>
<comment type="subcellular location">
    <subcellularLocation>
        <location evidence="1">Cell membrane</location>
        <topology evidence="1">Multi-pass membrane protein</topology>
    </subcellularLocation>
</comment>
<evidence type="ECO:0000313" key="7">
    <source>
        <dbReference type="EMBL" id="AHF80836.1"/>
    </source>
</evidence>
<name>W0I417_9EURY</name>
<dbReference type="EMBL" id="CP006965">
    <property type="protein sequence ID" value="AHF80836.1"/>
    <property type="molecule type" value="Genomic_DNA"/>
</dbReference>
<gene>
    <name evidence="7" type="ORF">TES1_1458</name>
</gene>
<organism evidence="7 8">
    <name type="scientific">Thermococcus paralvinellae</name>
    <dbReference type="NCBI Taxonomy" id="582419"/>
    <lineage>
        <taxon>Archaea</taxon>
        <taxon>Methanobacteriati</taxon>
        <taxon>Methanobacteriota</taxon>
        <taxon>Thermococci</taxon>
        <taxon>Thermococcales</taxon>
        <taxon>Thermococcaceae</taxon>
        <taxon>Thermococcus</taxon>
    </lineage>
</organism>
<feature type="transmembrane region" description="Helical" evidence="6">
    <location>
        <begin position="34"/>
        <end position="55"/>
    </location>
</feature>
<evidence type="ECO:0000256" key="4">
    <source>
        <dbReference type="ARBA" id="ARBA00022989"/>
    </source>
</evidence>
<sequence>MSGEVFVNFPFIIVALLLAIGFYTIGFKRNLIKVVIGIEILEGAVNLFLVALGYVKGGYAPIYTLAPPEAANPQNMVLPTPQALTLTSIVIGVAVSALMLAFAVNIYKHYGTLDVTKIRRLRG</sequence>
<evidence type="ECO:0000256" key="3">
    <source>
        <dbReference type="ARBA" id="ARBA00022692"/>
    </source>
</evidence>
<dbReference type="OrthoDB" id="18006at2157"/>
<dbReference type="PANTHER" id="PTHR34583">
    <property type="entry name" value="ANTIPORTER SUBUNIT MNHC2-RELATED"/>
    <property type="match status" value="1"/>
</dbReference>
<accession>W0I417</accession>
<keyword evidence="5 6" id="KW-0472">Membrane</keyword>
<dbReference type="HOGENOM" id="CLU_082058_2_1_2"/>
<dbReference type="PANTHER" id="PTHR34583:SF2">
    <property type="entry name" value="ANTIPORTER SUBUNIT MNHC2-RELATED"/>
    <property type="match status" value="1"/>
</dbReference>
<dbReference type="InterPro" id="IPR039428">
    <property type="entry name" value="NUOK/Mnh_C1-like"/>
</dbReference>
<evidence type="ECO:0000313" key="8">
    <source>
        <dbReference type="Proteomes" id="UP000019027"/>
    </source>
</evidence>
<keyword evidence="8" id="KW-1185">Reference proteome</keyword>
<proteinExistence type="predicted"/>
<evidence type="ECO:0000256" key="5">
    <source>
        <dbReference type="ARBA" id="ARBA00023136"/>
    </source>
</evidence>
<dbReference type="Gene3D" id="1.10.287.3510">
    <property type="match status" value="1"/>
</dbReference>
<dbReference type="GO" id="GO:0005886">
    <property type="term" value="C:plasma membrane"/>
    <property type="evidence" value="ECO:0007669"/>
    <property type="project" value="UniProtKB-SubCell"/>
</dbReference>
<dbReference type="Pfam" id="PF00420">
    <property type="entry name" value="Oxidored_q2"/>
    <property type="match status" value="1"/>
</dbReference>
<keyword evidence="2" id="KW-1003">Cell membrane</keyword>